<accession>A0ABV2N7E4</accession>
<keyword evidence="4" id="KW-1185">Reference proteome</keyword>
<organism evidence="3 4">
    <name type="scientific">Aquamicrobium terrae</name>
    <dbReference type="NCBI Taxonomy" id="1324945"/>
    <lineage>
        <taxon>Bacteria</taxon>
        <taxon>Pseudomonadati</taxon>
        <taxon>Pseudomonadota</taxon>
        <taxon>Alphaproteobacteria</taxon>
        <taxon>Hyphomicrobiales</taxon>
        <taxon>Phyllobacteriaceae</taxon>
        <taxon>Aquamicrobium</taxon>
    </lineage>
</organism>
<proteinExistence type="predicted"/>
<sequence>MSTPEPEKTPRLDLADLVFGIVMLAGSLVVLLYAMALPPSPYDPLGPGAFPKALSGMLAALSLVLIARVLLRRTVARSETSLVYGVEEGERVPLARYLLAIVLAAATVAYSALLIFTDLPFLLLTIVYIAALGFVLSGRTPRDLAIAVAVGIGLGLATDLIFTRVLLIELP</sequence>
<dbReference type="Proteomes" id="UP001549076">
    <property type="component" value="Unassembled WGS sequence"/>
</dbReference>
<dbReference type="RefSeq" id="WP_354199652.1">
    <property type="nucleotide sequence ID" value="NZ_JBEPML010000028.1"/>
</dbReference>
<keyword evidence="1" id="KW-0812">Transmembrane</keyword>
<dbReference type="EMBL" id="JBEPML010000028">
    <property type="protein sequence ID" value="MET3794741.1"/>
    <property type="molecule type" value="Genomic_DNA"/>
</dbReference>
<dbReference type="Pfam" id="PF07331">
    <property type="entry name" value="TctB"/>
    <property type="match status" value="1"/>
</dbReference>
<gene>
    <name evidence="3" type="ORF">ABID37_004981</name>
</gene>
<evidence type="ECO:0000259" key="2">
    <source>
        <dbReference type="Pfam" id="PF07331"/>
    </source>
</evidence>
<keyword evidence="1" id="KW-0472">Membrane</keyword>
<evidence type="ECO:0000313" key="4">
    <source>
        <dbReference type="Proteomes" id="UP001549076"/>
    </source>
</evidence>
<feature type="transmembrane region" description="Helical" evidence="1">
    <location>
        <begin position="12"/>
        <end position="33"/>
    </location>
</feature>
<feature type="domain" description="DUF1468" evidence="2">
    <location>
        <begin position="18"/>
        <end position="171"/>
    </location>
</feature>
<feature type="transmembrane region" description="Helical" evidence="1">
    <location>
        <begin position="119"/>
        <end position="137"/>
    </location>
</feature>
<reference evidence="3 4" key="1">
    <citation type="submission" date="2024-06" db="EMBL/GenBank/DDBJ databases">
        <title>Genomic Encyclopedia of Type Strains, Phase IV (KMG-IV): sequencing the most valuable type-strain genomes for metagenomic binning, comparative biology and taxonomic classification.</title>
        <authorList>
            <person name="Goeker M."/>
        </authorList>
    </citation>
    <scope>NUCLEOTIDE SEQUENCE [LARGE SCALE GENOMIC DNA]</scope>
    <source>
        <strain evidence="3 4">DSM 27865</strain>
    </source>
</reference>
<name>A0ABV2N7E4_9HYPH</name>
<evidence type="ECO:0000313" key="3">
    <source>
        <dbReference type="EMBL" id="MET3794741.1"/>
    </source>
</evidence>
<dbReference type="InterPro" id="IPR009936">
    <property type="entry name" value="DUF1468"/>
</dbReference>
<comment type="caution">
    <text evidence="3">The sequence shown here is derived from an EMBL/GenBank/DDBJ whole genome shotgun (WGS) entry which is preliminary data.</text>
</comment>
<feature type="transmembrane region" description="Helical" evidence="1">
    <location>
        <begin position="144"/>
        <end position="167"/>
    </location>
</feature>
<feature type="transmembrane region" description="Helical" evidence="1">
    <location>
        <begin position="94"/>
        <end position="113"/>
    </location>
</feature>
<keyword evidence="1" id="KW-1133">Transmembrane helix</keyword>
<feature type="transmembrane region" description="Helical" evidence="1">
    <location>
        <begin position="53"/>
        <end position="71"/>
    </location>
</feature>
<protein>
    <recommendedName>
        <fullName evidence="2">DUF1468 domain-containing protein</fullName>
    </recommendedName>
</protein>
<evidence type="ECO:0000256" key="1">
    <source>
        <dbReference type="SAM" id="Phobius"/>
    </source>
</evidence>